<dbReference type="PANTHER" id="PTHR37810:SF5">
    <property type="entry name" value="IMMUNITY PROTEIN SDPI"/>
    <property type="match status" value="1"/>
</dbReference>
<protein>
    <submittedName>
        <fullName evidence="3">Immunity protein SdpI</fullName>
    </submittedName>
</protein>
<dbReference type="EMBL" id="CP034669">
    <property type="protein sequence ID" value="QAT83036.1"/>
    <property type="molecule type" value="Genomic_DNA"/>
</dbReference>
<reference evidence="3 4" key="1">
    <citation type="submission" date="2018-12" db="EMBL/GenBank/DDBJ databases">
        <title>Complete Genome Sequence of the Corallopyronin A producing Myxobacterium Corallococcus coralloides B035.</title>
        <authorList>
            <person name="Bouhired S.M."/>
            <person name="Rupp O."/>
            <person name="Blom J."/>
            <person name="Schaeberle T.F."/>
            <person name="Kehraus S."/>
            <person name="Schiefer A."/>
            <person name="Pfarr K."/>
            <person name="Goesmann A."/>
            <person name="Hoerauf A."/>
            <person name="Koenig G.M."/>
        </authorList>
    </citation>
    <scope>NUCLEOTIDE SEQUENCE [LARGE SCALE GENOMIC DNA]</scope>
    <source>
        <strain evidence="3 4">B035</strain>
    </source>
</reference>
<dbReference type="Pfam" id="PF07853">
    <property type="entry name" value="DUF1648"/>
    <property type="match status" value="1"/>
</dbReference>
<feature type="transmembrane region" description="Helical" evidence="1">
    <location>
        <begin position="89"/>
        <end position="109"/>
    </location>
</feature>
<keyword evidence="1" id="KW-0812">Transmembrane</keyword>
<dbReference type="RefSeq" id="WP_128795254.1">
    <property type="nucleotide sequence ID" value="NZ_CP034669.1"/>
</dbReference>
<feature type="transmembrane region" description="Helical" evidence="1">
    <location>
        <begin position="50"/>
        <end position="69"/>
    </location>
</feature>
<feature type="transmembrane region" description="Helical" evidence="1">
    <location>
        <begin position="188"/>
        <end position="207"/>
    </location>
</feature>
<name>A0A410RMF7_CORCK</name>
<evidence type="ECO:0000313" key="3">
    <source>
        <dbReference type="EMBL" id="QAT83036.1"/>
    </source>
</evidence>
<gene>
    <name evidence="3" type="primary">sdpI</name>
    <name evidence="3" type="ORF">EJ065_1434</name>
</gene>
<evidence type="ECO:0000259" key="2">
    <source>
        <dbReference type="Pfam" id="PF07853"/>
    </source>
</evidence>
<accession>A0A410RMF7</accession>
<dbReference type="GO" id="GO:0009636">
    <property type="term" value="P:response to toxic substance"/>
    <property type="evidence" value="ECO:0007669"/>
    <property type="project" value="TreeGrafter"/>
</dbReference>
<dbReference type="PIRSF" id="PIRSF038959">
    <property type="entry name" value="SdpI"/>
    <property type="match status" value="1"/>
</dbReference>
<dbReference type="InterPro" id="IPR026272">
    <property type="entry name" value="SdpI"/>
</dbReference>
<dbReference type="Proteomes" id="UP000288758">
    <property type="component" value="Chromosome"/>
</dbReference>
<keyword evidence="1" id="KW-0472">Membrane</keyword>
<keyword evidence="1" id="KW-1133">Transmembrane helix</keyword>
<evidence type="ECO:0000313" key="4">
    <source>
        <dbReference type="Proteomes" id="UP000288758"/>
    </source>
</evidence>
<feature type="transmembrane region" description="Helical" evidence="1">
    <location>
        <begin position="163"/>
        <end position="182"/>
    </location>
</feature>
<dbReference type="PANTHER" id="PTHR37810">
    <property type="entry name" value="IMMUNITY PROTEIN SDPI"/>
    <property type="match status" value="1"/>
</dbReference>
<dbReference type="AlphaFoldDB" id="A0A410RMF7"/>
<evidence type="ECO:0000256" key="1">
    <source>
        <dbReference type="SAM" id="Phobius"/>
    </source>
</evidence>
<dbReference type="Pfam" id="PF13630">
    <property type="entry name" value="SdpI"/>
    <property type="match status" value="1"/>
</dbReference>
<feature type="transmembrane region" description="Helical" evidence="1">
    <location>
        <begin position="115"/>
        <end position="133"/>
    </location>
</feature>
<sequence>MRISRAHVLSLGFVVAAFAMAFMLYGQLPESIPTHWNAKGVVDGYTPKPWGPFVLPLVMAALYLVLVAVPRISPRGYRVERFQGVFEGIQATLVAFLFLLNALVLLSGIGVSVPMARVVPAGAGLVLMVLGNYMGKFTKNFFCGIRTPWTLASDEVWLRTHRLGGRLFVLAGIIVLASGLLGGGPIPVLAAVTVAAVTPVLYSYFLYRRIEGDKHGPTDDTGSHRSA</sequence>
<dbReference type="InterPro" id="IPR025962">
    <property type="entry name" value="SdpI/YhfL"/>
</dbReference>
<feature type="domain" description="DUF1648" evidence="2">
    <location>
        <begin position="13"/>
        <end position="59"/>
    </location>
</feature>
<dbReference type="InterPro" id="IPR012867">
    <property type="entry name" value="DUF1648"/>
</dbReference>
<proteinExistence type="predicted"/>
<organism evidence="3 4">
    <name type="scientific">Corallococcus coralloides</name>
    <name type="common">Myxococcus coralloides</name>
    <dbReference type="NCBI Taxonomy" id="184914"/>
    <lineage>
        <taxon>Bacteria</taxon>
        <taxon>Pseudomonadati</taxon>
        <taxon>Myxococcota</taxon>
        <taxon>Myxococcia</taxon>
        <taxon>Myxococcales</taxon>
        <taxon>Cystobacterineae</taxon>
        <taxon>Myxococcaceae</taxon>
        <taxon>Corallococcus</taxon>
    </lineage>
</organism>